<comment type="caution">
    <text evidence="1">The sequence shown here is derived from an EMBL/GenBank/DDBJ whole genome shotgun (WGS) entry which is preliminary data.</text>
</comment>
<evidence type="ECO:0000313" key="2">
    <source>
        <dbReference type="Proteomes" id="UP000887013"/>
    </source>
</evidence>
<accession>A0A8X6UJP3</accession>
<keyword evidence="2" id="KW-1185">Reference proteome</keyword>
<dbReference type="EMBL" id="BMAW01080882">
    <property type="protein sequence ID" value="GFU21665.1"/>
    <property type="molecule type" value="Genomic_DNA"/>
</dbReference>
<evidence type="ECO:0000313" key="1">
    <source>
        <dbReference type="EMBL" id="GFU21665.1"/>
    </source>
</evidence>
<sequence>MVDLTTAGEHCTFPEDATYSLGLQAEDNAINAIAFDQRVLKKEKNPSCVKGRKKMLLCKCDPSSQMYPRDVFWTININTATKIQCY</sequence>
<protein>
    <submittedName>
        <fullName evidence="1">Uncharacterized protein</fullName>
    </submittedName>
</protein>
<gene>
    <name evidence="1" type="ORF">NPIL_14931</name>
</gene>
<name>A0A8X6UJP3_NEPPI</name>
<dbReference type="Proteomes" id="UP000887013">
    <property type="component" value="Unassembled WGS sequence"/>
</dbReference>
<organism evidence="1 2">
    <name type="scientific">Nephila pilipes</name>
    <name type="common">Giant wood spider</name>
    <name type="synonym">Nephila maculata</name>
    <dbReference type="NCBI Taxonomy" id="299642"/>
    <lineage>
        <taxon>Eukaryota</taxon>
        <taxon>Metazoa</taxon>
        <taxon>Ecdysozoa</taxon>
        <taxon>Arthropoda</taxon>
        <taxon>Chelicerata</taxon>
        <taxon>Arachnida</taxon>
        <taxon>Araneae</taxon>
        <taxon>Araneomorphae</taxon>
        <taxon>Entelegynae</taxon>
        <taxon>Araneoidea</taxon>
        <taxon>Nephilidae</taxon>
        <taxon>Nephila</taxon>
    </lineage>
</organism>
<reference evidence="1" key="1">
    <citation type="submission" date="2020-08" db="EMBL/GenBank/DDBJ databases">
        <title>Multicomponent nature underlies the extraordinary mechanical properties of spider dragline silk.</title>
        <authorList>
            <person name="Kono N."/>
            <person name="Nakamura H."/>
            <person name="Mori M."/>
            <person name="Yoshida Y."/>
            <person name="Ohtoshi R."/>
            <person name="Malay A.D."/>
            <person name="Moran D.A.P."/>
            <person name="Tomita M."/>
            <person name="Numata K."/>
            <person name="Arakawa K."/>
        </authorList>
    </citation>
    <scope>NUCLEOTIDE SEQUENCE</scope>
</reference>
<proteinExistence type="predicted"/>
<dbReference type="OrthoDB" id="10546567at2759"/>
<dbReference type="AlphaFoldDB" id="A0A8X6UJP3"/>